<dbReference type="PANTHER" id="PTHR43313">
    <property type="entry name" value="SHORT-CHAIN DEHYDROGENASE/REDUCTASE FAMILY 9C"/>
    <property type="match status" value="1"/>
</dbReference>
<evidence type="ECO:0000256" key="3">
    <source>
        <dbReference type="SAM" id="Phobius"/>
    </source>
</evidence>
<sequence>MLSESCKIYLGWFVALVSVLWVGISRRLIAWTGTLIISAYLAIWGAAFSSGRRAANFIPNLSKRATFITGCDTGFGFKLALYLNSMGIPVYAGVLNQNSDGAEELRTKGCKVIEINITNQKSVEEAVEFIKFDLGDDKKLHALVNNAGIAEYGQVEWTSMETFHKVLEVNTFGTVRVTKAFLPLLRLKRGSRVVFTASVSGRYTLPGFSAYSMSKHAVISFADALRKEMKPFKISVHTIQPTAYTTLLSSTENIGNSLQSQWDKTEPEVKKSYGENYFQTFKTLYLKGSKKLSKTNSSEVIDDMVDAILSKEPKITYIPSLSKKFMVHMLTTIPMELQDRILSKNIIPDVPPAGLAEISSAHFADQDTEVFV</sequence>
<name>A0A8S1DT31_9INSE</name>
<dbReference type="Gene3D" id="3.40.50.720">
    <property type="entry name" value="NAD(P)-binding Rossmann-like Domain"/>
    <property type="match status" value="1"/>
</dbReference>
<comment type="similarity">
    <text evidence="2">Belongs to the short-chain dehydrogenases/reductases (SDR) family.</text>
</comment>
<dbReference type="Pfam" id="PF00106">
    <property type="entry name" value="adh_short"/>
    <property type="match status" value="1"/>
</dbReference>
<evidence type="ECO:0000313" key="4">
    <source>
        <dbReference type="EMBL" id="CAB3387030.1"/>
    </source>
</evidence>
<evidence type="ECO:0000313" key="5">
    <source>
        <dbReference type="Proteomes" id="UP000494165"/>
    </source>
</evidence>
<dbReference type="OrthoDB" id="294295at2759"/>
<reference evidence="4 5" key="1">
    <citation type="submission" date="2020-04" db="EMBL/GenBank/DDBJ databases">
        <authorList>
            <person name="Alioto T."/>
            <person name="Alioto T."/>
            <person name="Gomez Garrido J."/>
        </authorList>
    </citation>
    <scope>NUCLEOTIDE SEQUENCE [LARGE SCALE GENOMIC DNA]</scope>
</reference>
<keyword evidence="3" id="KW-0812">Transmembrane</keyword>
<dbReference type="AlphaFoldDB" id="A0A8S1DT31"/>
<keyword evidence="3" id="KW-0472">Membrane</keyword>
<dbReference type="PROSITE" id="PS00061">
    <property type="entry name" value="ADH_SHORT"/>
    <property type="match status" value="1"/>
</dbReference>
<dbReference type="Proteomes" id="UP000494165">
    <property type="component" value="Unassembled WGS sequence"/>
</dbReference>
<dbReference type="PRINTS" id="PR00081">
    <property type="entry name" value="GDHRDH"/>
</dbReference>
<dbReference type="InterPro" id="IPR002347">
    <property type="entry name" value="SDR_fam"/>
</dbReference>
<dbReference type="PRINTS" id="PR00080">
    <property type="entry name" value="SDRFAMILY"/>
</dbReference>
<evidence type="ECO:0000256" key="1">
    <source>
        <dbReference type="ARBA" id="ARBA00023002"/>
    </source>
</evidence>
<evidence type="ECO:0000256" key="2">
    <source>
        <dbReference type="RuleBase" id="RU000363"/>
    </source>
</evidence>
<dbReference type="SUPFAM" id="SSF51735">
    <property type="entry name" value="NAD(P)-binding Rossmann-fold domains"/>
    <property type="match status" value="1"/>
</dbReference>
<gene>
    <name evidence="4" type="ORF">CLODIP_2_CD09332</name>
</gene>
<dbReference type="PANTHER" id="PTHR43313:SF36">
    <property type="entry name" value="D-BETA-HYDROXYBUTYRATE DEHYDROGENASE, MITOCHONDRIAL"/>
    <property type="match status" value="1"/>
</dbReference>
<dbReference type="GO" id="GO:0008202">
    <property type="term" value="P:steroid metabolic process"/>
    <property type="evidence" value="ECO:0007669"/>
    <property type="project" value="TreeGrafter"/>
</dbReference>
<proteinExistence type="inferred from homology"/>
<keyword evidence="5" id="KW-1185">Reference proteome</keyword>
<dbReference type="GO" id="GO:0016491">
    <property type="term" value="F:oxidoreductase activity"/>
    <property type="evidence" value="ECO:0007669"/>
    <property type="project" value="UniProtKB-KW"/>
</dbReference>
<feature type="transmembrane region" description="Helical" evidence="3">
    <location>
        <begin position="7"/>
        <end position="24"/>
    </location>
</feature>
<comment type="caution">
    <text evidence="4">The sequence shown here is derived from an EMBL/GenBank/DDBJ whole genome shotgun (WGS) entry which is preliminary data.</text>
</comment>
<dbReference type="InterPro" id="IPR020904">
    <property type="entry name" value="Sc_DH/Rdtase_CS"/>
</dbReference>
<accession>A0A8S1DT31</accession>
<organism evidence="4 5">
    <name type="scientific">Cloeon dipterum</name>
    <dbReference type="NCBI Taxonomy" id="197152"/>
    <lineage>
        <taxon>Eukaryota</taxon>
        <taxon>Metazoa</taxon>
        <taxon>Ecdysozoa</taxon>
        <taxon>Arthropoda</taxon>
        <taxon>Hexapoda</taxon>
        <taxon>Insecta</taxon>
        <taxon>Pterygota</taxon>
        <taxon>Palaeoptera</taxon>
        <taxon>Ephemeroptera</taxon>
        <taxon>Pisciforma</taxon>
        <taxon>Baetidae</taxon>
        <taxon>Cloeon</taxon>
    </lineage>
</organism>
<protein>
    <submittedName>
        <fullName evidence="4">Uncharacterized protein</fullName>
    </submittedName>
</protein>
<keyword evidence="3" id="KW-1133">Transmembrane helix</keyword>
<dbReference type="EMBL" id="CADEPI010000530">
    <property type="protein sequence ID" value="CAB3387030.1"/>
    <property type="molecule type" value="Genomic_DNA"/>
</dbReference>
<feature type="transmembrane region" description="Helical" evidence="3">
    <location>
        <begin position="30"/>
        <end position="48"/>
    </location>
</feature>
<dbReference type="InterPro" id="IPR036291">
    <property type="entry name" value="NAD(P)-bd_dom_sf"/>
</dbReference>
<keyword evidence="1" id="KW-0560">Oxidoreductase</keyword>